<evidence type="ECO:0000313" key="1">
    <source>
        <dbReference type="EnsemblMetazoa" id="ACUA009605-PA"/>
    </source>
</evidence>
<evidence type="ECO:0000313" key="2">
    <source>
        <dbReference type="Proteomes" id="UP000075883"/>
    </source>
</evidence>
<dbReference type="VEuPathDB" id="VectorBase:ACUA009605"/>
<proteinExistence type="predicted"/>
<sequence>MSNQVGGKTMPQEMDDLQQLEEFVSQIAKPEQSIKCTPDGISFEEFAKVCDLPGAPDDAKQLLQSSISLLRQATLSEDEQIKNIAIILRLLIENLSSFVTLEQYSWLVHTVAKSLVDDISLNGGNLLHVIKMLATGSSPILYYIAVALVFAGLNAITHSGKAVESYRVHGMSEFLRHLEICNLPYLQQQCDNLQTIYQLLKLLSLYQNMVILRHGGKSWEDLSEEHKGFAESFHIANAQIQTFRKWLDNVSAIVQPFGKDQEKDYLILADLLQVDMIPLFDDLSPDDELV</sequence>
<dbReference type="EMBL" id="AXCM01002460">
    <property type="status" value="NOT_ANNOTATED_CDS"/>
    <property type="molecule type" value="Genomic_DNA"/>
</dbReference>
<keyword evidence="2" id="KW-1185">Reference proteome</keyword>
<accession>A0A182M502</accession>
<dbReference type="EnsemblMetazoa" id="ACUA009605-RA">
    <property type="protein sequence ID" value="ACUA009605-PA"/>
    <property type="gene ID" value="ACUA009605"/>
</dbReference>
<reference evidence="2" key="1">
    <citation type="submission" date="2013-09" db="EMBL/GenBank/DDBJ databases">
        <title>The Genome Sequence of Anopheles culicifacies species A.</title>
        <authorList>
            <consortium name="The Broad Institute Genomics Platform"/>
            <person name="Neafsey D.E."/>
            <person name="Besansky N."/>
            <person name="Howell P."/>
            <person name="Walton C."/>
            <person name="Young S.K."/>
            <person name="Zeng Q."/>
            <person name="Gargeya S."/>
            <person name="Fitzgerald M."/>
            <person name="Haas B."/>
            <person name="Abouelleil A."/>
            <person name="Allen A.W."/>
            <person name="Alvarado L."/>
            <person name="Arachchi H.M."/>
            <person name="Berlin A.M."/>
            <person name="Chapman S.B."/>
            <person name="Gainer-Dewar J."/>
            <person name="Goldberg J."/>
            <person name="Griggs A."/>
            <person name="Gujja S."/>
            <person name="Hansen M."/>
            <person name="Howarth C."/>
            <person name="Imamovic A."/>
            <person name="Ireland A."/>
            <person name="Larimer J."/>
            <person name="McCowan C."/>
            <person name="Murphy C."/>
            <person name="Pearson M."/>
            <person name="Poon T.W."/>
            <person name="Priest M."/>
            <person name="Roberts A."/>
            <person name="Saif S."/>
            <person name="Shea T."/>
            <person name="Sisk P."/>
            <person name="Sykes S."/>
            <person name="Wortman J."/>
            <person name="Nusbaum C."/>
            <person name="Birren B."/>
        </authorList>
    </citation>
    <scope>NUCLEOTIDE SEQUENCE [LARGE SCALE GENOMIC DNA]</scope>
    <source>
        <strain evidence="2">A-37</strain>
    </source>
</reference>
<organism evidence="1 2">
    <name type="scientific">Anopheles culicifacies</name>
    <dbReference type="NCBI Taxonomy" id="139723"/>
    <lineage>
        <taxon>Eukaryota</taxon>
        <taxon>Metazoa</taxon>
        <taxon>Ecdysozoa</taxon>
        <taxon>Arthropoda</taxon>
        <taxon>Hexapoda</taxon>
        <taxon>Insecta</taxon>
        <taxon>Pterygota</taxon>
        <taxon>Neoptera</taxon>
        <taxon>Endopterygota</taxon>
        <taxon>Diptera</taxon>
        <taxon>Nematocera</taxon>
        <taxon>Culicoidea</taxon>
        <taxon>Culicidae</taxon>
        <taxon>Anophelinae</taxon>
        <taxon>Anopheles</taxon>
        <taxon>culicifacies species complex</taxon>
    </lineage>
</organism>
<name>A0A182M502_9DIPT</name>
<protein>
    <submittedName>
        <fullName evidence="1">Uncharacterized protein</fullName>
    </submittedName>
</protein>
<reference evidence="1" key="2">
    <citation type="submission" date="2020-05" db="UniProtKB">
        <authorList>
            <consortium name="EnsemblMetazoa"/>
        </authorList>
    </citation>
    <scope>IDENTIFICATION</scope>
    <source>
        <strain evidence="1">A-37</strain>
    </source>
</reference>
<dbReference type="Proteomes" id="UP000075883">
    <property type="component" value="Unassembled WGS sequence"/>
</dbReference>
<dbReference type="AlphaFoldDB" id="A0A182M502"/>